<dbReference type="Proteomes" id="UP001233172">
    <property type="component" value="Unassembled WGS sequence"/>
</dbReference>
<gene>
    <name evidence="1" type="ORF">Bpfe_031536</name>
</gene>
<name>A0AAD8ANQ5_BIOPF</name>
<reference evidence="1" key="1">
    <citation type="journal article" date="2023" name="PLoS Negl. Trop. Dis.">
        <title>A genome sequence for Biomphalaria pfeifferi, the major vector snail for the human-infecting parasite Schistosoma mansoni.</title>
        <authorList>
            <person name="Bu L."/>
            <person name="Lu L."/>
            <person name="Laidemitt M.R."/>
            <person name="Zhang S.M."/>
            <person name="Mutuku M."/>
            <person name="Mkoji G."/>
            <person name="Steinauer M."/>
            <person name="Loker E.S."/>
        </authorList>
    </citation>
    <scope>NUCLEOTIDE SEQUENCE</scope>
    <source>
        <strain evidence="1">KasaAsao</strain>
    </source>
</reference>
<accession>A0AAD8ANQ5</accession>
<organism evidence="1 2">
    <name type="scientific">Biomphalaria pfeifferi</name>
    <name type="common">Bloodfluke planorb</name>
    <name type="synonym">Freshwater snail</name>
    <dbReference type="NCBI Taxonomy" id="112525"/>
    <lineage>
        <taxon>Eukaryota</taxon>
        <taxon>Metazoa</taxon>
        <taxon>Spiralia</taxon>
        <taxon>Lophotrochozoa</taxon>
        <taxon>Mollusca</taxon>
        <taxon>Gastropoda</taxon>
        <taxon>Heterobranchia</taxon>
        <taxon>Euthyneura</taxon>
        <taxon>Panpulmonata</taxon>
        <taxon>Hygrophila</taxon>
        <taxon>Lymnaeoidea</taxon>
        <taxon>Planorbidae</taxon>
        <taxon>Biomphalaria</taxon>
    </lineage>
</organism>
<reference evidence="1" key="2">
    <citation type="submission" date="2023-04" db="EMBL/GenBank/DDBJ databases">
        <authorList>
            <person name="Bu L."/>
            <person name="Lu L."/>
            <person name="Laidemitt M.R."/>
            <person name="Zhang S.M."/>
            <person name="Mutuku M."/>
            <person name="Mkoji G."/>
            <person name="Steinauer M."/>
            <person name="Loker E.S."/>
        </authorList>
    </citation>
    <scope>NUCLEOTIDE SEQUENCE</scope>
    <source>
        <strain evidence="1">KasaAsao</strain>
        <tissue evidence="1">Whole Snail</tissue>
    </source>
</reference>
<comment type="caution">
    <text evidence="1">The sequence shown here is derived from an EMBL/GenBank/DDBJ whole genome shotgun (WGS) entry which is preliminary data.</text>
</comment>
<proteinExistence type="predicted"/>
<protein>
    <submittedName>
        <fullName evidence="1">Uncharacterized protein</fullName>
    </submittedName>
</protein>
<sequence length="105" mass="11961">MGRYYQMITASEMPYKSLSLKLNLCSPLKQNNPFGLTLVVPKSLWCDMSTRNDPLDADFGVTRNSFDHLLTQIDGKILKNVVHFHEFDLLSERILGKFQPETLAG</sequence>
<evidence type="ECO:0000313" key="2">
    <source>
        <dbReference type="Proteomes" id="UP001233172"/>
    </source>
</evidence>
<evidence type="ECO:0000313" key="1">
    <source>
        <dbReference type="EMBL" id="KAK0038757.1"/>
    </source>
</evidence>
<dbReference type="AlphaFoldDB" id="A0AAD8ANQ5"/>
<keyword evidence="2" id="KW-1185">Reference proteome</keyword>
<dbReference type="EMBL" id="JASAOG010000491">
    <property type="protein sequence ID" value="KAK0038757.1"/>
    <property type="molecule type" value="Genomic_DNA"/>
</dbReference>